<dbReference type="RefSeq" id="XP_046587883.1">
    <property type="nucleotide sequence ID" value="XM_046731927.1"/>
</dbReference>
<dbReference type="PANTHER" id="PTHR34035">
    <property type="entry name" value="TESTIS-EXPRESSED PROTEIN 47"/>
    <property type="match status" value="1"/>
</dbReference>
<dbReference type="GeneID" id="124293028"/>
<dbReference type="Pfam" id="PF24787">
    <property type="entry name" value="TEX47"/>
    <property type="match status" value="1"/>
</dbReference>
<dbReference type="InterPro" id="IPR055308">
    <property type="entry name" value="TEX47-like"/>
</dbReference>
<reference evidence="2" key="1">
    <citation type="submission" date="2025-08" db="UniProtKB">
        <authorList>
            <consortium name="RefSeq"/>
        </authorList>
    </citation>
    <scope>IDENTIFICATION</scope>
    <source>
        <tissue evidence="2">Thorax and Abdomen</tissue>
    </source>
</reference>
<organism evidence="1 2">
    <name type="scientific">Neodiprion lecontei</name>
    <name type="common">Redheaded pine sawfly</name>
    <dbReference type="NCBI Taxonomy" id="441921"/>
    <lineage>
        <taxon>Eukaryota</taxon>
        <taxon>Metazoa</taxon>
        <taxon>Ecdysozoa</taxon>
        <taxon>Arthropoda</taxon>
        <taxon>Hexapoda</taxon>
        <taxon>Insecta</taxon>
        <taxon>Pterygota</taxon>
        <taxon>Neoptera</taxon>
        <taxon>Endopterygota</taxon>
        <taxon>Hymenoptera</taxon>
        <taxon>Tenthredinoidea</taxon>
        <taxon>Diprionidae</taxon>
        <taxon>Diprioninae</taxon>
        <taxon>Neodiprion</taxon>
    </lineage>
</organism>
<protein>
    <submittedName>
        <fullName evidence="2">Uncharacterized protein LOC124293028</fullName>
    </submittedName>
</protein>
<gene>
    <name evidence="2" type="primary">LOC124293028</name>
</gene>
<evidence type="ECO:0000313" key="2">
    <source>
        <dbReference type="RefSeq" id="XP_046587883.1"/>
    </source>
</evidence>
<dbReference type="Proteomes" id="UP000829291">
    <property type="component" value="Chromosome 2"/>
</dbReference>
<accession>A0ABM3FIM6</accession>
<dbReference type="PANTHER" id="PTHR34035:SF1">
    <property type="entry name" value="TESTIS-EXPRESSED PROTEIN 47"/>
    <property type="match status" value="1"/>
</dbReference>
<name>A0ABM3FIM6_NEOLC</name>
<sequence length="247" mass="28681">MEEPERKSMLHFVESNRASDICRLIYCAKTNESSDHVLKAFSLAAKEYSSEAVTGLLLVYPQYLVHLIEAPEEEIFQLCRYLFVKCSPFTGRTKCFPAQVEAGGRFFNKWYGRKASEYNFTQEKQPPNDNLEDNFEIASTTYKRTLLNLYQFYRELRLLSDKNHKLMVERLESLNEDGHRLLACSATMEFILNSRWGQSVQELTDHFLNPVSVDPNTAWPIPKITLPRVDFQKIDGMKNELKRSSTS</sequence>
<proteinExistence type="predicted"/>
<keyword evidence="1" id="KW-1185">Reference proteome</keyword>
<evidence type="ECO:0000313" key="1">
    <source>
        <dbReference type="Proteomes" id="UP000829291"/>
    </source>
</evidence>